<reference evidence="2 3" key="1">
    <citation type="submission" date="2016-10" db="EMBL/GenBank/DDBJ databases">
        <authorList>
            <person name="de Groot N.N."/>
        </authorList>
    </citation>
    <scope>NUCLEOTIDE SEQUENCE [LARGE SCALE GENOMIC DNA]</scope>
    <source>
        <strain evidence="2 3">DSM 21001</strain>
    </source>
</reference>
<dbReference type="OrthoDB" id="123321at2"/>
<keyword evidence="1" id="KW-0732">Signal</keyword>
<name>A0A1I6MKG6_9BACT</name>
<accession>A0A1I6MKG6</accession>
<dbReference type="RefSeq" id="WP_089839827.1">
    <property type="nucleotide sequence ID" value="NZ_FOZL01000001.1"/>
</dbReference>
<protein>
    <recommendedName>
        <fullName evidence="4">DUF4402 domain-containing protein</fullName>
    </recommendedName>
</protein>
<keyword evidence="3" id="KW-1185">Reference proteome</keyword>
<dbReference type="Proteomes" id="UP000199024">
    <property type="component" value="Unassembled WGS sequence"/>
</dbReference>
<organism evidence="2 3">
    <name type="scientific">Granulicella pectinivorans</name>
    <dbReference type="NCBI Taxonomy" id="474950"/>
    <lineage>
        <taxon>Bacteria</taxon>
        <taxon>Pseudomonadati</taxon>
        <taxon>Acidobacteriota</taxon>
        <taxon>Terriglobia</taxon>
        <taxon>Terriglobales</taxon>
        <taxon>Acidobacteriaceae</taxon>
        <taxon>Granulicella</taxon>
    </lineage>
</organism>
<evidence type="ECO:0000256" key="1">
    <source>
        <dbReference type="SAM" id="SignalP"/>
    </source>
</evidence>
<proteinExistence type="predicted"/>
<feature type="chain" id="PRO_5011728410" description="DUF4402 domain-containing protein" evidence="1">
    <location>
        <begin position="19"/>
        <end position="183"/>
    </location>
</feature>
<dbReference type="EMBL" id="FOZL01000001">
    <property type="protein sequence ID" value="SFS16149.1"/>
    <property type="molecule type" value="Genomic_DNA"/>
</dbReference>
<evidence type="ECO:0008006" key="4">
    <source>
        <dbReference type="Google" id="ProtNLM"/>
    </source>
</evidence>
<sequence>MRGAVLCFSLFLAPLAISQAPIRVAGLRPRPQLTVGDTITLSATPSTVSFALIPGGVTSGSAPVSITTSWAGISLLSNLYLYASLGSSTAALSGGSPVVYNIPSSHVYGSDPSGGIVNSMTAFTGTNPANGSTASLTLYQLNTFLSLYGSHTDTLSLQIDLTSQPQLPAATYTGTLTLTAQAF</sequence>
<evidence type="ECO:0000313" key="3">
    <source>
        <dbReference type="Proteomes" id="UP000199024"/>
    </source>
</evidence>
<gene>
    <name evidence="2" type="ORF">SAMN05421771_2857</name>
</gene>
<evidence type="ECO:0000313" key="2">
    <source>
        <dbReference type="EMBL" id="SFS16149.1"/>
    </source>
</evidence>
<dbReference type="AlphaFoldDB" id="A0A1I6MKG6"/>
<feature type="signal peptide" evidence="1">
    <location>
        <begin position="1"/>
        <end position="18"/>
    </location>
</feature>